<dbReference type="Proteomes" id="UP000000467">
    <property type="component" value="Chromosome"/>
</dbReference>
<dbReference type="STRING" id="1089553.Tph_c28910"/>
<name>K4LJ75_THEPS</name>
<evidence type="ECO:0000313" key="2">
    <source>
        <dbReference type="Proteomes" id="UP000000467"/>
    </source>
</evidence>
<protein>
    <recommendedName>
        <fullName evidence="3">CobQ/CobB/MinD/ParA nucleotide binding domain-containing protein</fullName>
    </recommendedName>
</protein>
<dbReference type="SUPFAM" id="SSF52540">
    <property type="entry name" value="P-loop containing nucleoside triphosphate hydrolases"/>
    <property type="match status" value="1"/>
</dbReference>
<proteinExistence type="predicted"/>
<dbReference type="KEGG" id="tpz:Tph_c28910"/>
<keyword evidence="2" id="KW-1185">Reference proteome</keyword>
<dbReference type="AlphaFoldDB" id="K4LJ75"/>
<accession>K4LJ75</accession>
<dbReference type="HOGENOM" id="CLU_084710_2_0_9"/>
<evidence type="ECO:0008006" key="3">
    <source>
        <dbReference type="Google" id="ProtNLM"/>
    </source>
</evidence>
<sequence length="228" mass="25067">MSERQRELPPRILEAYIGEYASGKSENAVNRALELARLGRRVTLVDLDLVEPCYTLRPLKRLLEEQGIAVIAWDTREMVGLGETGNLLKPEAAFCLLRPGDVILDIGYGVAGARVLNLIEGAAEEKGLKVYAVINIARPLTATVPDIVEHVRSLERVDGLINNSHLGGETDVEIIREGSRIVTEAAAILGVPVIATAVMEELAPLVGETDWYGHPVRVLRRYLPQAFW</sequence>
<dbReference type="eggNOG" id="COG0489">
    <property type="taxonomic scope" value="Bacteria"/>
</dbReference>
<organism evidence="1 2">
    <name type="scientific">Thermacetogenium phaeum (strain ATCC BAA-254 / DSM 26808 / PB)</name>
    <dbReference type="NCBI Taxonomy" id="1089553"/>
    <lineage>
        <taxon>Bacteria</taxon>
        <taxon>Bacillati</taxon>
        <taxon>Bacillota</taxon>
        <taxon>Clostridia</taxon>
        <taxon>Thermoanaerobacterales</taxon>
        <taxon>Thermoanaerobacteraceae</taxon>
        <taxon>Thermacetogenium</taxon>
    </lineage>
</organism>
<evidence type="ECO:0000313" key="1">
    <source>
        <dbReference type="EMBL" id="AFV13056.1"/>
    </source>
</evidence>
<dbReference type="EMBL" id="CP003732">
    <property type="protein sequence ID" value="AFV13056.1"/>
    <property type="molecule type" value="Genomic_DNA"/>
</dbReference>
<gene>
    <name evidence="1" type="ordered locus">Tph_c28910</name>
</gene>
<dbReference type="InterPro" id="IPR027417">
    <property type="entry name" value="P-loop_NTPase"/>
</dbReference>
<dbReference type="OrthoDB" id="9779501at2"/>
<dbReference type="RefSeq" id="WP_015051914.1">
    <property type="nucleotide sequence ID" value="NC_018870.1"/>
</dbReference>
<reference evidence="1 2" key="1">
    <citation type="journal article" date="2012" name="BMC Genomics">
        <title>Genome-guided analysis of physiological and morphological traits of the fermentative acetate oxidizer Thermacetogenium phaeum.</title>
        <authorList>
            <person name="Oehler D."/>
            <person name="Poehlein A."/>
            <person name="Leimbach A."/>
            <person name="Muller N."/>
            <person name="Daniel R."/>
            <person name="Gottschalk G."/>
            <person name="Schink B."/>
        </authorList>
    </citation>
    <scope>NUCLEOTIDE SEQUENCE [LARGE SCALE GENOMIC DNA]</scope>
    <source>
        <strain evidence="2">ATCC BAA-254 / DSM 26808 / PB</strain>
    </source>
</reference>